<dbReference type="PANTHER" id="PTHR31639:SF93">
    <property type="entry name" value="F-BOX_FBD_LRR PROTEIN"/>
    <property type="match status" value="1"/>
</dbReference>
<dbReference type="eggNOG" id="ENOG502QTI8">
    <property type="taxonomic scope" value="Eukaryota"/>
</dbReference>
<dbReference type="SUPFAM" id="SSF81383">
    <property type="entry name" value="F-box domain"/>
    <property type="match status" value="1"/>
</dbReference>
<dbReference type="PANTHER" id="PTHR31639">
    <property type="entry name" value="F-BOX PROTEIN-LIKE"/>
    <property type="match status" value="1"/>
</dbReference>
<dbReference type="InterPro" id="IPR055411">
    <property type="entry name" value="LRR_FXL15/At3g58940/PEG3-like"/>
</dbReference>
<evidence type="ECO:0000313" key="2">
    <source>
        <dbReference type="EMBL" id="AES59090.2"/>
    </source>
</evidence>
<dbReference type="HOGENOM" id="CLU_010721_0_1_1"/>
<dbReference type="Pfam" id="PF24758">
    <property type="entry name" value="LRR_At5g56370"/>
    <property type="match status" value="1"/>
</dbReference>
<evidence type="ECO:0000313" key="3">
    <source>
        <dbReference type="EnsemblPlants" id="AES59090"/>
    </source>
</evidence>
<keyword evidence="4" id="KW-1185">Reference proteome</keyword>
<dbReference type="PaxDb" id="3880-AES59090"/>
<dbReference type="PROSITE" id="PS50181">
    <property type="entry name" value="FBOX"/>
    <property type="match status" value="1"/>
</dbReference>
<reference evidence="3" key="3">
    <citation type="submission" date="2015-04" db="UniProtKB">
        <authorList>
            <consortium name="EnsemblPlants"/>
        </authorList>
    </citation>
    <scope>IDENTIFICATION</scope>
    <source>
        <strain evidence="3">cv. Jemalong A17</strain>
    </source>
</reference>
<gene>
    <name evidence="2" type="ordered locus">MTR_1g013840</name>
</gene>
<dbReference type="InterPro" id="IPR036047">
    <property type="entry name" value="F-box-like_dom_sf"/>
</dbReference>
<dbReference type="EMBL" id="CM001217">
    <property type="protein sequence ID" value="AES59090.2"/>
    <property type="molecule type" value="Genomic_DNA"/>
</dbReference>
<dbReference type="STRING" id="3880.G7I7N8"/>
<name>G7I7N8_MEDTR</name>
<proteinExistence type="predicted"/>
<accession>A0A0C3UJ03</accession>
<organism evidence="2 4">
    <name type="scientific">Medicago truncatula</name>
    <name type="common">Barrel medic</name>
    <name type="synonym">Medicago tribuloides</name>
    <dbReference type="NCBI Taxonomy" id="3880"/>
    <lineage>
        <taxon>Eukaryota</taxon>
        <taxon>Viridiplantae</taxon>
        <taxon>Streptophyta</taxon>
        <taxon>Embryophyta</taxon>
        <taxon>Tracheophyta</taxon>
        <taxon>Spermatophyta</taxon>
        <taxon>Magnoliopsida</taxon>
        <taxon>eudicotyledons</taxon>
        <taxon>Gunneridae</taxon>
        <taxon>Pentapetalae</taxon>
        <taxon>rosids</taxon>
        <taxon>fabids</taxon>
        <taxon>Fabales</taxon>
        <taxon>Fabaceae</taxon>
        <taxon>Papilionoideae</taxon>
        <taxon>50 kb inversion clade</taxon>
        <taxon>NPAAA clade</taxon>
        <taxon>Hologalegina</taxon>
        <taxon>IRL clade</taxon>
        <taxon>Trifolieae</taxon>
        <taxon>Medicago</taxon>
    </lineage>
</organism>
<dbReference type="EnsemblPlants" id="AES59090">
    <property type="protein sequence ID" value="AES59090"/>
    <property type="gene ID" value="MTR_1g013840"/>
</dbReference>
<dbReference type="InterPro" id="IPR001810">
    <property type="entry name" value="F-box_dom"/>
</dbReference>
<dbReference type="AlphaFoldDB" id="G7I7N8"/>
<reference evidence="2 4" key="1">
    <citation type="journal article" date="2011" name="Nature">
        <title>The Medicago genome provides insight into the evolution of rhizobial symbioses.</title>
        <authorList>
            <person name="Young N.D."/>
            <person name="Debelle F."/>
            <person name="Oldroyd G.E."/>
            <person name="Geurts R."/>
            <person name="Cannon S.B."/>
            <person name="Udvardi M.K."/>
            <person name="Benedito V.A."/>
            <person name="Mayer K.F."/>
            <person name="Gouzy J."/>
            <person name="Schoof H."/>
            <person name="Van de Peer Y."/>
            <person name="Proost S."/>
            <person name="Cook D.R."/>
            <person name="Meyers B.C."/>
            <person name="Spannagl M."/>
            <person name="Cheung F."/>
            <person name="De Mita S."/>
            <person name="Krishnakumar V."/>
            <person name="Gundlach H."/>
            <person name="Zhou S."/>
            <person name="Mudge J."/>
            <person name="Bharti A.K."/>
            <person name="Murray J.D."/>
            <person name="Naoumkina M.A."/>
            <person name="Rosen B."/>
            <person name="Silverstein K.A."/>
            <person name="Tang H."/>
            <person name="Rombauts S."/>
            <person name="Zhao P.X."/>
            <person name="Zhou P."/>
            <person name="Barbe V."/>
            <person name="Bardou P."/>
            <person name="Bechner M."/>
            <person name="Bellec A."/>
            <person name="Berger A."/>
            <person name="Berges H."/>
            <person name="Bidwell S."/>
            <person name="Bisseling T."/>
            <person name="Choisne N."/>
            <person name="Couloux A."/>
            <person name="Denny R."/>
            <person name="Deshpande S."/>
            <person name="Dai X."/>
            <person name="Doyle J.J."/>
            <person name="Dudez A.M."/>
            <person name="Farmer A.D."/>
            <person name="Fouteau S."/>
            <person name="Franken C."/>
            <person name="Gibelin C."/>
            <person name="Gish J."/>
            <person name="Goldstein S."/>
            <person name="Gonzalez A.J."/>
            <person name="Green P.J."/>
            <person name="Hallab A."/>
            <person name="Hartog M."/>
            <person name="Hua A."/>
            <person name="Humphray S.J."/>
            <person name="Jeong D.H."/>
            <person name="Jing Y."/>
            <person name="Jocker A."/>
            <person name="Kenton S.M."/>
            <person name="Kim D.J."/>
            <person name="Klee K."/>
            <person name="Lai H."/>
            <person name="Lang C."/>
            <person name="Lin S."/>
            <person name="Macmil S.L."/>
            <person name="Magdelenat G."/>
            <person name="Matthews L."/>
            <person name="McCorrison J."/>
            <person name="Monaghan E.L."/>
            <person name="Mun J.H."/>
            <person name="Najar F.Z."/>
            <person name="Nicholson C."/>
            <person name="Noirot C."/>
            <person name="O'Bleness M."/>
            <person name="Paule C.R."/>
            <person name="Poulain J."/>
            <person name="Prion F."/>
            <person name="Qin B."/>
            <person name="Qu C."/>
            <person name="Retzel E.F."/>
            <person name="Riddle C."/>
            <person name="Sallet E."/>
            <person name="Samain S."/>
            <person name="Samson N."/>
            <person name="Sanders I."/>
            <person name="Saurat O."/>
            <person name="Scarpelli C."/>
            <person name="Schiex T."/>
            <person name="Segurens B."/>
            <person name="Severin A.J."/>
            <person name="Sherrier D.J."/>
            <person name="Shi R."/>
            <person name="Sims S."/>
            <person name="Singer S.R."/>
            <person name="Sinharoy S."/>
            <person name="Sterck L."/>
            <person name="Viollet A."/>
            <person name="Wang B.B."/>
            <person name="Wang K."/>
            <person name="Wang M."/>
            <person name="Wang X."/>
            <person name="Warfsmann J."/>
            <person name="Weissenbach J."/>
            <person name="White D.D."/>
            <person name="White J.D."/>
            <person name="Wiley G.B."/>
            <person name="Wincker P."/>
            <person name="Xing Y."/>
            <person name="Yang L."/>
            <person name="Yao Z."/>
            <person name="Ying F."/>
            <person name="Zhai J."/>
            <person name="Zhou L."/>
            <person name="Zuber A."/>
            <person name="Denarie J."/>
            <person name="Dixon R.A."/>
            <person name="May G.D."/>
            <person name="Schwartz D.C."/>
            <person name="Rogers J."/>
            <person name="Quetier F."/>
            <person name="Town C.D."/>
            <person name="Roe B.A."/>
        </authorList>
    </citation>
    <scope>NUCLEOTIDE SEQUENCE [LARGE SCALE GENOMIC DNA]</scope>
    <source>
        <strain evidence="2">A17</strain>
        <strain evidence="3 4">cv. Jemalong A17</strain>
    </source>
</reference>
<evidence type="ECO:0000313" key="4">
    <source>
        <dbReference type="Proteomes" id="UP000002051"/>
    </source>
</evidence>
<protein>
    <submittedName>
        <fullName evidence="2">F-box/RNI/FBD-like domain protein</fullName>
    </submittedName>
</protein>
<dbReference type="SUPFAM" id="SSF52047">
    <property type="entry name" value="RNI-like"/>
    <property type="match status" value="1"/>
</dbReference>
<reference evidence="2 4" key="2">
    <citation type="journal article" date="2014" name="BMC Genomics">
        <title>An improved genome release (version Mt4.0) for the model legume Medicago truncatula.</title>
        <authorList>
            <person name="Tang H."/>
            <person name="Krishnakumar V."/>
            <person name="Bidwell S."/>
            <person name="Rosen B."/>
            <person name="Chan A."/>
            <person name="Zhou S."/>
            <person name="Gentzbittel L."/>
            <person name="Childs K.L."/>
            <person name="Yandell M."/>
            <person name="Gundlach H."/>
            <person name="Mayer K.F."/>
            <person name="Schwartz D.C."/>
            <person name="Town C.D."/>
        </authorList>
    </citation>
    <scope>GENOME REANNOTATION</scope>
    <source>
        <strain evidence="3 4">cv. Jemalong A17</strain>
    </source>
</reference>
<dbReference type="Pfam" id="PF00646">
    <property type="entry name" value="F-box"/>
    <property type="match status" value="1"/>
</dbReference>
<sequence length="477" mass="54638">MDVIVRLLRLDDDLITITFTRLLLRSFFWNYSIGTLTMGRKIANTIRRTVIGVEPDRISCLPGHVIDQILSYLPIREAVKTSVLSSEWRNKWHTLPNIVFDLNCVSNIEAIKDPSIFMSKLLRIVDHVLLLHSGPINKFQLSDPGCDLSDVNSVADIDRWILRLTEKSIKEFVLQIFVAKKYYKIPQCLFSCQSLQNLKLDCCCIQPPTTFKGFKNLKSLELYQVTMAQDAFENLISGCHLLEDLKLLYLEGLTQLNIHAPNLKKFLIVGDFVDFSFDNTFQLTELGLFSFDSRSNHSQLRGCSSNLLRFFAHLPHIESLVISSQFLKYLDAGDVPVKLPTPCINLSSLFICIRFNDLKQILAALCLLRSSPNLRRLEIAAKLEKHTDLLTPASYCWKDVFLEPPVPLRVRHVSIKGISDNTSELDFIRFLLMYSPMLEKMTVKLEINVTPELMTKIIQFKRASEQAEVIYQENDSS</sequence>
<evidence type="ECO:0000259" key="1">
    <source>
        <dbReference type="PROSITE" id="PS50181"/>
    </source>
</evidence>
<dbReference type="Gene3D" id="3.80.10.10">
    <property type="entry name" value="Ribonuclease Inhibitor"/>
    <property type="match status" value="1"/>
</dbReference>
<dbReference type="InterPro" id="IPR032675">
    <property type="entry name" value="LRR_dom_sf"/>
</dbReference>
<accession>G7I7N8</accession>
<feature type="domain" description="F-box" evidence="1">
    <location>
        <begin position="55"/>
        <end position="90"/>
    </location>
</feature>
<dbReference type="Proteomes" id="UP000002051">
    <property type="component" value="Unassembled WGS sequence"/>
</dbReference>